<feature type="compositionally biased region" description="Low complexity" evidence="1">
    <location>
        <begin position="292"/>
        <end position="317"/>
    </location>
</feature>
<feature type="region of interest" description="Disordered" evidence="1">
    <location>
        <begin position="1629"/>
        <end position="1668"/>
    </location>
</feature>
<feature type="compositionally biased region" description="Basic and acidic residues" evidence="1">
    <location>
        <begin position="318"/>
        <end position="327"/>
    </location>
</feature>
<feature type="region of interest" description="Disordered" evidence="1">
    <location>
        <begin position="939"/>
        <end position="959"/>
    </location>
</feature>
<feature type="compositionally biased region" description="Basic and acidic residues" evidence="1">
    <location>
        <begin position="190"/>
        <end position="203"/>
    </location>
</feature>
<feature type="compositionally biased region" description="Low complexity" evidence="1">
    <location>
        <begin position="385"/>
        <end position="396"/>
    </location>
</feature>
<evidence type="ECO:0000313" key="3">
    <source>
        <dbReference type="Proteomes" id="UP001385951"/>
    </source>
</evidence>
<comment type="caution">
    <text evidence="2">The sequence shown here is derived from an EMBL/GenBank/DDBJ whole genome shotgun (WGS) entry which is preliminary data.</text>
</comment>
<feature type="region of interest" description="Disordered" evidence="1">
    <location>
        <begin position="421"/>
        <end position="510"/>
    </location>
</feature>
<feature type="compositionally biased region" description="Basic and acidic residues" evidence="1">
    <location>
        <begin position="90"/>
        <end position="104"/>
    </location>
</feature>
<feature type="compositionally biased region" description="Low complexity" evidence="1">
    <location>
        <begin position="1869"/>
        <end position="1881"/>
    </location>
</feature>
<organism evidence="2 3">
    <name type="scientific">Cerrena zonata</name>
    <dbReference type="NCBI Taxonomy" id="2478898"/>
    <lineage>
        <taxon>Eukaryota</taxon>
        <taxon>Fungi</taxon>
        <taxon>Dikarya</taxon>
        <taxon>Basidiomycota</taxon>
        <taxon>Agaricomycotina</taxon>
        <taxon>Agaricomycetes</taxon>
        <taxon>Polyporales</taxon>
        <taxon>Cerrenaceae</taxon>
        <taxon>Cerrena</taxon>
    </lineage>
</organism>
<feature type="compositionally biased region" description="Basic and acidic residues" evidence="1">
    <location>
        <begin position="164"/>
        <end position="174"/>
    </location>
</feature>
<feature type="compositionally biased region" description="Acidic residues" evidence="1">
    <location>
        <begin position="860"/>
        <end position="869"/>
    </location>
</feature>
<feature type="region of interest" description="Disordered" evidence="1">
    <location>
        <begin position="1681"/>
        <end position="1716"/>
    </location>
</feature>
<dbReference type="Proteomes" id="UP001385951">
    <property type="component" value="Unassembled WGS sequence"/>
</dbReference>
<feature type="compositionally biased region" description="Low complexity" evidence="1">
    <location>
        <begin position="847"/>
        <end position="856"/>
    </location>
</feature>
<feature type="region of interest" description="Disordered" evidence="1">
    <location>
        <begin position="1852"/>
        <end position="1881"/>
    </location>
</feature>
<feature type="region of interest" description="Disordered" evidence="1">
    <location>
        <begin position="1943"/>
        <end position="2017"/>
    </location>
</feature>
<feature type="region of interest" description="Disordered" evidence="1">
    <location>
        <begin position="186"/>
        <end position="405"/>
    </location>
</feature>
<name>A0AAW0GIB5_9APHY</name>
<keyword evidence="3" id="KW-1185">Reference proteome</keyword>
<gene>
    <name evidence="2" type="ORF">QCA50_007445</name>
</gene>
<dbReference type="EMBL" id="JASBNA010000008">
    <property type="protein sequence ID" value="KAK7689652.1"/>
    <property type="molecule type" value="Genomic_DNA"/>
</dbReference>
<evidence type="ECO:0000256" key="1">
    <source>
        <dbReference type="SAM" id="MobiDB-lite"/>
    </source>
</evidence>
<feature type="compositionally biased region" description="Low complexity" evidence="1">
    <location>
        <begin position="421"/>
        <end position="458"/>
    </location>
</feature>
<feature type="compositionally biased region" description="Low complexity" evidence="1">
    <location>
        <begin position="12"/>
        <end position="21"/>
    </location>
</feature>
<feature type="region of interest" description="Disordered" evidence="1">
    <location>
        <begin position="633"/>
        <end position="661"/>
    </location>
</feature>
<accession>A0AAW0GIB5</accession>
<feature type="compositionally biased region" description="Basic and acidic residues" evidence="1">
    <location>
        <begin position="459"/>
        <end position="505"/>
    </location>
</feature>
<reference evidence="2 3" key="1">
    <citation type="submission" date="2022-09" db="EMBL/GenBank/DDBJ databases">
        <authorList>
            <person name="Palmer J.M."/>
        </authorList>
    </citation>
    <scope>NUCLEOTIDE SEQUENCE [LARGE SCALE GENOMIC DNA]</scope>
    <source>
        <strain evidence="2 3">DSM 7382</strain>
    </source>
</reference>
<sequence>MARNSLPLLSRAQAAGSSAPTATPPQSVPTFRFISATPSVAGTSAGPDTSFDPVAPFASSPLAPRSDSDAPRKRLVPKKSKLGLLSGTSKTKDKGTKDFSDVVRRVGGGSTNGKGGFEIYVDHADDPDIGEIVVVKKKKSRLGLEGMGWGALGEVTNVPSASQPKEKAVPSDNLLKVKGDDSLKWWSIRGRKDSKEKAKENKTKTSARSKTPEPSKPLESRARFNSLNASTLLSVPEPNQGSVRSVTSPMQSSNGLLAPPSTDEPNTGSLAIRAMRSVRSIARMKSWATLSGTTTNTKEGNKNTPSASTNTNATNSNDKTKEKGEEKKKKKKKEKTEKTVRYSGSSFEAGALSPIEGTFPASATMKKKQSILGLGLPSSMRRTVRNVSTTSSVSSAAPPPATTNRLSVDSAHLILNAAGRPSSVVSSGSSLRPPSTASGVSVFSERSPRSSSSSMVSVRWDEEGLQHAKELQRKERRAKRDSADSTGTGDKRTSKESRRSSEARRRTPISEIFPETVQRPPSVVSNSTGRSSLTGPVVNIEEATVDGHSDHGEDAALETPMKKARARPVSEQLLGKTRPQCIYEESDGVISILDAATNDLASLINRLDLEATPASSIGSPLRLSPLASFDSPAKAALPKDESPVKRRSLNKDQVLPPGGLRESMASISSLRPYAHAQSLSKLSSTRAQQNPGRIGQQIAPWSELDWEISPKKPVVRKPITRPTHKRTMSPTPALDPPPVFQPLQPAKRNVSPILTKGSTPLTATPIATGVAEPSSKTFGSKTSKIGVEPSLELDDEPAPSPCPVFKRHSGHVRSGSIASVLGHKQSQRSPLTSMFIASEARKSLGLTGTLGGSASTEPCVDPEDPDSDIPDELQVIIAGQSDDESTRNFDDTISFHRISAPSSPVEPAHEDLPVVALPVDTQDETEAQPIFRAQLIDEEANQADLDDSGNVSSDDDTNKSFDFTGELKKLNESGASDRRSFVEQLENAFRTPARIDLGLDDGFLKASVPPVPPLPLNFRKTPPEDLVPRSVSVPDVTTTTEENVENSMEPPYQNTGDSDTLEHLLAECQDDICRPYPEMRRSNDSMRSKASDGQLNTGFKFGGKLSVPPPVPEQTEKPLTLSDIIPPPSHYLPRAGSMMLEDDSVFNSIMAHAAEMPPPTIRQRANSDVSHKRGPSGEFSRLSYISSRSRTTSEASFTGLESFDEIRRGFEFGPNRPTFYPPPGAGNTSSRSWASHKKFESIYSIASVSSFGSVLDSGSVDPFGYLHNRPISDDMSVSMSMDVDDTFSFIHKGKRRQRVDSDTSSFYFRAPGASQASWQTRRGHRRQDSTMSTFSNAPPVSIYNKSFGAHRRNDSTASASSVAHSYAMYPGGRASWARHRADPSIDSVSSEYSALRLGRPGIGDKMFDRDYGMPLTAISASPPESVSGEPTNQPSNWDSIIDGHRTSADDSLFEKTGYKTTYDDDEFVFGFDGNNSDPGHLPANHFRPLSMMSVGSIHSAPRDDDTMITMIGGGHVRRRSVDSLIEASPLVKMGMEKRKQALSKVARVLKFDQDEHMPPPPVPKLPSEALTKSPLAPKPSIASTSSYQFGGERMIKAKQGLLERQSLEEGALIAQGEEILTTLRSRAVFSRPGPASRSRSSTITESSGAETPPLSCSDTSSVSGGSQSSIDLGHLNTLLTASTRPTSGIAGARARQRARGTGHRRRISQARMSRSSVYETIEEESYVFSSSPSPARPSLPSVPASLTKAIASPQVRDSVYIVDSDTQSLVSFSEDWDDERGIVGLRRYYALRDEADHTVTESKRVWQDTPFSVFAVQSFQPPYDKSGMQAMLEHSKQNYGPLPSELRPYRVRSRTSSRASPYPVRALKSTLSPERTRSPRSSRVSMVFEDYSAKSFLSFDPNQTAPLTEVARNVNVISPPPVLEVKAFTPFAVNVSEVVKPEKNTIGVPPRPRVTSSARRTALGWSKRSTGKSSSSKEQKENISQGTLATPGESLRLSRPRPRGRPTPARAPVALRG</sequence>
<feature type="region of interest" description="Disordered" evidence="1">
    <location>
        <begin position="155"/>
        <end position="174"/>
    </location>
</feature>
<feature type="compositionally biased region" description="Low complexity" evidence="1">
    <location>
        <begin position="2006"/>
        <end position="2017"/>
    </location>
</feature>
<feature type="region of interest" description="Disordered" evidence="1">
    <location>
        <begin position="1101"/>
        <end position="1125"/>
    </location>
</feature>
<feature type="region of interest" description="Disordered" evidence="1">
    <location>
        <begin position="1314"/>
        <end position="1335"/>
    </location>
</feature>
<evidence type="ECO:0000313" key="2">
    <source>
        <dbReference type="EMBL" id="KAK7689652.1"/>
    </source>
</evidence>
<proteinExistence type="predicted"/>
<feature type="compositionally biased region" description="Basic residues" evidence="1">
    <location>
        <begin position="1694"/>
        <end position="1708"/>
    </location>
</feature>
<feature type="compositionally biased region" description="Low complexity" evidence="1">
    <location>
        <begin position="1630"/>
        <end position="1647"/>
    </location>
</feature>
<feature type="compositionally biased region" description="Polar residues" evidence="1">
    <location>
        <begin position="223"/>
        <end position="255"/>
    </location>
</feature>
<feature type="compositionally biased region" description="Basic and acidic residues" evidence="1">
    <location>
        <begin position="210"/>
        <end position="222"/>
    </location>
</feature>
<feature type="region of interest" description="Disordered" evidence="1">
    <location>
        <begin position="1"/>
        <end position="108"/>
    </location>
</feature>
<feature type="compositionally biased region" description="Low complexity" evidence="1">
    <location>
        <begin position="1655"/>
        <end position="1668"/>
    </location>
</feature>
<feature type="region of interest" description="Disordered" evidence="1">
    <location>
        <begin position="847"/>
        <end position="869"/>
    </location>
</feature>
<protein>
    <submittedName>
        <fullName evidence="2">Uncharacterized protein</fullName>
    </submittedName>
</protein>